<sequence length="293" mass="32923">MASIEYPGGAFVYVDGRRWFVRESGEGEPVVLLHGIPTSSFLWRKVLPILGRERRVIAPDLLGFGRSDKPARGASTVTELAEQLARLLERLQVERCALVGHDAGALVAVALLERWPERVTHLVVTNTSFRPERWRGAGFSPLSLLRVPLLGDVAIALARPWMLRLAMRPFLADPSVLDREALRGYWEPFELGFRRTLVRLARQPLFSAADLERWRVALTERCGEGRIPLLVAWGARDPQFRLDEAEEYARTIAGARFLAFIHASHFLPEERPRALGRAIAVFLERPAAVPVLS</sequence>
<protein>
    <submittedName>
        <fullName evidence="2">Alpha/beta fold hydrolase</fullName>
    </submittedName>
</protein>
<evidence type="ECO:0000259" key="1">
    <source>
        <dbReference type="Pfam" id="PF00561"/>
    </source>
</evidence>
<organism evidence="2">
    <name type="scientific">Thermomicrobium roseum</name>
    <dbReference type="NCBI Taxonomy" id="500"/>
    <lineage>
        <taxon>Bacteria</taxon>
        <taxon>Pseudomonadati</taxon>
        <taxon>Thermomicrobiota</taxon>
        <taxon>Thermomicrobia</taxon>
        <taxon>Thermomicrobiales</taxon>
        <taxon>Thermomicrobiaceae</taxon>
        <taxon>Thermomicrobium</taxon>
    </lineage>
</organism>
<dbReference type="PRINTS" id="PR00412">
    <property type="entry name" value="EPOXHYDRLASE"/>
</dbReference>
<keyword evidence="2" id="KW-0378">Hydrolase</keyword>
<dbReference type="AlphaFoldDB" id="A0A7C2B5W7"/>
<name>A0A7C2B5W7_THERO</name>
<dbReference type="EMBL" id="DSJL01000011">
    <property type="protein sequence ID" value="HEF66384.1"/>
    <property type="molecule type" value="Genomic_DNA"/>
</dbReference>
<feature type="domain" description="AB hydrolase-1" evidence="1">
    <location>
        <begin position="29"/>
        <end position="272"/>
    </location>
</feature>
<dbReference type="InterPro" id="IPR000639">
    <property type="entry name" value="Epox_hydrolase-like"/>
</dbReference>
<dbReference type="Gene3D" id="3.40.50.1820">
    <property type="entry name" value="alpha/beta hydrolase"/>
    <property type="match status" value="1"/>
</dbReference>
<dbReference type="InterPro" id="IPR050266">
    <property type="entry name" value="AB_hydrolase_sf"/>
</dbReference>
<dbReference type="Pfam" id="PF00561">
    <property type="entry name" value="Abhydrolase_1"/>
    <property type="match status" value="1"/>
</dbReference>
<dbReference type="GO" id="GO:0016020">
    <property type="term" value="C:membrane"/>
    <property type="evidence" value="ECO:0007669"/>
    <property type="project" value="TreeGrafter"/>
</dbReference>
<comment type="caution">
    <text evidence="2">The sequence shown here is derived from an EMBL/GenBank/DDBJ whole genome shotgun (WGS) entry which is preliminary data.</text>
</comment>
<dbReference type="InterPro" id="IPR029058">
    <property type="entry name" value="AB_hydrolase_fold"/>
</dbReference>
<dbReference type="PANTHER" id="PTHR43798">
    <property type="entry name" value="MONOACYLGLYCEROL LIPASE"/>
    <property type="match status" value="1"/>
</dbReference>
<evidence type="ECO:0000313" key="2">
    <source>
        <dbReference type="EMBL" id="HEF66384.1"/>
    </source>
</evidence>
<dbReference type="PANTHER" id="PTHR43798:SF33">
    <property type="entry name" value="HYDROLASE, PUTATIVE (AFU_ORTHOLOGUE AFUA_2G14860)-RELATED"/>
    <property type="match status" value="1"/>
</dbReference>
<dbReference type="InterPro" id="IPR000073">
    <property type="entry name" value="AB_hydrolase_1"/>
</dbReference>
<dbReference type="PRINTS" id="PR00111">
    <property type="entry name" value="ABHYDROLASE"/>
</dbReference>
<accession>A0A7C2B5W7</accession>
<gene>
    <name evidence="2" type="ORF">ENP47_12425</name>
</gene>
<reference evidence="2" key="1">
    <citation type="journal article" date="2020" name="mSystems">
        <title>Genome- and Community-Level Interaction Insights into Carbon Utilization and Element Cycling Functions of Hydrothermarchaeota in Hydrothermal Sediment.</title>
        <authorList>
            <person name="Zhou Z."/>
            <person name="Liu Y."/>
            <person name="Xu W."/>
            <person name="Pan J."/>
            <person name="Luo Z.H."/>
            <person name="Li M."/>
        </authorList>
    </citation>
    <scope>NUCLEOTIDE SEQUENCE [LARGE SCALE GENOMIC DNA]</scope>
    <source>
        <strain evidence="2">SpSt-222</strain>
    </source>
</reference>
<dbReference type="GO" id="GO:0016787">
    <property type="term" value="F:hydrolase activity"/>
    <property type="evidence" value="ECO:0007669"/>
    <property type="project" value="UniProtKB-KW"/>
</dbReference>
<dbReference type="SUPFAM" id="SSF53474">
    <property type="entry name" value="alpha/beta-Hydrolases"/>
    <property type="match status" value="1"/>
</dbReference>
<proteinExistence type="predicted"/>